<keyword evidence="1" id="KW-0472">Membrane</keyword>
<gene>
    <name evidence="2" type="ORF">GCM10007989_07310</name>
</gene>
<accession>A0A918RWD1</accession>
<keyword evidence="1" id="KW-1133">Transmembrane helix</keyword>
<keyword evidence="1" id="KW-0812">Transmembrane</keyword>
<proteinExistence type="predicted"/>
<feature type="transmembrane region" description="Helical" evidence="1">
    <location>
        <begin position="31"/>
        <end position="57"/>
    </location>
</feature>
<dbReference type="RefSeq" id="WP_189423526.1">
    <property type="nucleotide sequence ID" value="NZ_BMZE01000001.1"/>
</dbReference>
<sequence>MNQIDQDPSDHNEPVFLPGVVDGFWELIRGAVFFVPALICGLILIAGPLAFVCFSFLEAEHWLKDGEFLIYSLDMYAPAPSAGEYAGAQQIFDWIWGTWIGVPIAIVSSMLYFIAQAVLSAIPGRW</sequence>
<evidence type="ECO:0000313" key="3">
    <source>
        <dbReference type="Proteomes" id="UP000646579"/>
    </source>
</evidence>
<comment type="caution">
    <text evidence="2">The sequence shown here is derived from an EMBL/GenBank/DDBJ whole genome shotgun (WGS) entry which is preliminary data.</text>
</comment>
<evidence type="ECO:0000256" key="1">
    <source>
        <dbReference type="SAM" id="Phobius"/>
    </source>
</evidence>
<organism evidence="2 3">
    <name type="scientific">Devosia pacifica</name>
    <dbReference type="NCBI Taxonomy" id="1335967"/>
    <lineage>
        <taxon>Bacteria</taxon>
        <taxon>Pseudomonadati</taxon>
        <taxon>Pseudomonadota</taxon>
        <taxon>Alphaproteobacteria</taxon>
        <taxon>Hyphomicrobiales</taxon>
        <taxon>Devosiaceae</taxon>
        <taxon>Devosia</taxon>
    </lineage>
</organism>
<dbReference type="EMBL" id="BMZE01000001">
    <property type="protein sequence ID" value="GHA15096.1"/>
    <property type="molecule type" value="Genomic_DNA"/>
</dbReference>
<reference evidence="2" key="1">
    <citation type="journal article" date="2014" name="Int. J. Syst. Evol. Microbiol.">
        <title>Complete genome sequence of Corynebacterium casei LMG S-19264T (=DSM 44701T), isolated from a smear-ripened cheese.</title>
        <authorList>
            <consortium name="US DOE Joint Genome Institute (JGI-PGF)"/>
            <person name="Walter F."/>
            <person name="Albersmeier A."/>
            <person name="Kalinowski J."/>
            <person name="Ruckert C."/>
        </authorList>
    </citation>
    <scope>NUCLEOTIDE SEQUENCE</scope>
    <source>
        <strain evidence="2">KCTC 32437</strain>
    </source>
</reference>
<dbReference type="Proteomes" id="UP000646579">
    <property type="component" value="Unassembled WGS sequence"/>
</dbReference>
<evidence type="ECO:0000313" key="2">
    <source>
        <dbReference type="EMBL" id="GHA15096.1"/>
    </source>
</evidence>
<dbReference type="AlphaFoldDB" id="A0A918RWD1"/>
<keyword evidence="3" id="KW-1185">Reference proteome</keyword>
<protein>
    <submittedName>
        <fullName evidence="2">Uncharacterized protein</fullName>
    </submittedName>
</protein>
<feature type="transmembrane region" description="Helical" evidence="1">
    <location>
        <begin position="94"/>
        <end position="115"/>
    </location>
</feature>
<name>A0A918RWD1_9HYPH</name>
<reference evidence="2" key="2">
    <citation type="submission" date="2020-09" db="EMBL/GenBank/DDBJ databases">
        <authorList>
            <person name="Sun Q."/>
            <person name="Kim S."/>
        </authorList>
    </citation>
    <scope>NUCLEOTIDE SEQUENCE</scope>
    <source>
        <strain evidence="2">KCTC 32437</strain>
    </source>
</reference>